<evidence type="ECO:0000313" key="2">
    <source>
        <dbReference type="Proteomes" id="UP000066014"/>
    </source>
</evidence>
<dbReference type="Proteomes" id="UP000066014">
    <property type="component" value="Chromosome"/>
</dbReference>
<dbReference type="RefSeq" id="WP_045537215.1">
    <property type="nucleotide sequence ID" value="NZ_AP014569.1"/>
</dbReference>
<keyword evidence="2" id="KW-1185">Reference proteome</keyword>
<dbReference type="AlphaFoldDB" id="A0A060NPS8"/>
<accession>A0A060NPS8</accession>
<name>A0A060NPS8_9BURK</name>
<dbReference type="Pfam" id="PF12091">
    <property type="entry name" value="DUF3567"/>
    <property type="match status" value="1"/>
</dbReference>
<gene>
    <name evidence="1" type="ORF">SMCB_2363</name>
</gene>
<proteinExistence type="predicted"/>
<dbReference type="KEGG" id="cbab:SMCB_2363"/>
<dbReference type="HOGENOM" id="CLU_147865_1_0_4"/>
<protein>
    <recommendedName>
        <fullName evidence="3">DUF3567 domain-containing protein</fullName>
    </recommendedName>
</protein>
<organism evidence="1 2">
    <name type="scientific">Serpentinimonas maccroryi</name>
    <dbReference type="NCBI Taxonomy" id="1458426"/>
    <lineage>
        <taxon>Bacteria</taxon>
        <taxon>Pseudomonadati</taxon>
        <taxon>Pseudomonadota</taxon>
        <taxon>Betaproteobacteria</taxon>
        <taxon>Burkholderiales</taxon>
        <taxon>Comamonadaceae</taxon>
        <taxon>Serpentinimonas</taxon>
    </lineage>
</organism>
<dbReference type="InterPro" id="IPR021951">
    <property type="entry name" value="DUF3567"/>
</dbReference>
<dbReference type="OrthoDB" id="9153776at2"/>
<sequence>MHTLYDSDTFVVVHILAQAPSLPAGLPGVAQLGIEGLVATSAPDTAAHQMPRHGFEIVDKRSGKEVYLDGSWAELFQQQIHAWQRNTPTQEEVEDTLEGYATLAQTPVAVH</sequence>
<evidence type="ECO:0000313" key="1">
    <source>
        <dbReference type="EMBL" id="BAO84591.1"/>
    </source>
</evidence>
<dbReference type="STRING" id="1458426.SMCB_2363"/>
<reference evidence="1 2" key="1">
    <citation type="journal article" date="2014" name="Nat. Commun.">
        <title>Physiological and genomic features of highly alkaliphilic hydrogen-utilizing Betaproteobacteria from a continental serpentinizing site.</title>
        <authorList>
            <person name="Suzuki S."/>
            <person name="Kuenen J.G."/>
            <person name="Schipper K."/>
            <person name="van der Velde S."/>
            <person name="Ishii S."/>
            <person name="Wu A."/>
            <person name="Sorokin D.Y."/>
            <person name="Tenney A."/>
            <person name="Meng X.Y."/>
            <person name="Morrill P.L."/>
            <person name="Kamagata Y."/>
            <person name="Muyzer G."/>
            <person name="Nealson K.H."/>
        </authorList>
    </citation>
    <scope>NUCLEOTIDE SEQUENCE [LARGE SCALE GENOMIC DNA]</scope>
    <source>
        <strain evidence="1 2">B1</strain>
    </source>
</reference>
<evidence type="ECO:0008006" key="3">
    <source>
        <dbReference type="Google" id="ProtNLM"/>
    </source>
</evidence>
<dbReference type="EMBL" id="AP014569">
    <property type="protein sequence ID" value="BAO84591.1"/>
    <property type="molecule type" value="Genomic_DNA"/>
</dbReference>